<evidence type="ECO:0000256" key="2">
    <source>
        <dbReference type="SAM" id="Phobius"/>
    </source>
</evidence>
<proteinExistence type="predicted"/>
<dbReference type="EnsemblBacteria" id="BAD85917">
    <property type="protein sequence ID" value="BAD85917"/>
    <property type="gene ID" value="TK1728"/>
</dbReference>
<dbReference type="HOGENOM" id="CLU_565780_0_0_2"/>
<keyword evidence="2" id="KW-1133">Transmembrane helix</keyword>
<dbReference type="PATRIC" id="fig|69014.16.peg.1685"/>
<dbReference type="KEGG" id="tko:TK1728"/>
<dbReference type="RefSeq" id="WP_011250679.1">
    <property type="nucleotide sequence ID" value="NC_006624.1"/>
</dbReference>
<evidence type="ECO:0000313" key="4">
    <source>
        <dbReference type="Proteomes" id="UP000000536"/>
    </source>
</evidence>
<dbReference type="EMBL" id="AP006878">
    <property type="protein sequence ID" value="BAD85917.1"/>
    <property type="molecule type" value="Genomic_DNA"/>
</dbReference>
<dbReference type="Proteomes" id="UP000000536">
    <property type="component" value="Chromosome"/>
</dbReference>
<feature type="transmembrane region" description="Helical" evidence="2">
    <location>
        <begin position="299"/>
        <end position="317"/>
    </location>
</feature>
<dbReference type="Gene3D" id="2.60.120.260">
    <property type="entry name" value="Galactose-binding domain-like"/>
    <property type="match status" value="1"/>
</dbReference>
<keyword evidence="2" id="KW-0472">Membrane</keyword>
<protein>
    <submittedName>
        <fullName evidence="3">Hypothetical membrane protein, conserved</fullName>
    </submittedName>
</protein>
<evidence type="ECO:0000256" key="1">
    <source>
        <dbReference type="SAM" id="MobiDB-lite"/>
    </source>
</evidence>
<dbReference type="AlphaFoldDB" id="Q5JJ16"/>
<dbReference type="GeneID" id="78448258"/>
<evidence type="ECO:0000313" key="3">
    <source>
        <dbReference type="EMBL" id="BAD85917.1"/>
    </source>
</evidence>
<reference evidence="3 4" key="1">
    <citation type="journal article" date="2005" name="Genome Res.">
        <title>Complete genome sequence of the hyperthermophilic archaeon Thermococcus kodakaraensis KOD1 and comparison with Pyrococcus genomes.</title>
        <authorList>
            <person name="Fukui T."/>
            <person name="Atomi H."/>
            <person name="Kanai T."/>
            <person name="Matsumi R."/>
            <person name="Fujiwara S."/>
            <person name="Imanaka T."/>
        </authorList>
    </citation>
    <scope>NUCLEOTIDE SEQUENCE [LARGE SCALE GENOMIC DNA]</scope>
    <source>
        <strain evidence="4">ATCC BAA-918 / JCM 12380 / KOD1</strain>
    </source>
</reference>
<dbReference type="STRING" id="69014.TK1728"/>
<name>Q5JJ16_THEKO</name>
<keyword evidence="2" id="KW-0812">Transmembrane</keyword>
<feature type="transmembrane region" description="Helical" evidence="2">
    <location>
        <begin position="337"/>
        <end position="356"/>
    </location>
</feature>
<keyword evidence="4" id="KW-1185">Reference proteome</keyword>
<accession>Q5JJ16</accession>
<dbReference type="eggNOG" id="arCOG10680">
    <property type="taxonomic scope" value="Archaea"/>
</dbReference>
<dbReference type="InParanoid" id="Q5JJ16"/>
<feature type="transmembrane region" description="Helical" evidence="2">
    <location>
        <begin position="414"/>
        <end position="432"/>
    </location>
</feature>
<dbReference type="OrthoDB" id="102375at2157"/>
<organism evidence="3 4">
    <name type="scientific">Thermococcus kodakarensis (strain ATCC BAA-918 / JCM 12380 / KOD1)</name>
    <name type="common">Pyrococcus kodakaraensis (strain KOD1)</name>
    <dbReference type="NCBI Taxonomy" id="69014"/>
    <lineage>
        <taxon>Archaea</taxon>
        <taxon>Methanobacteriati</taxon>
        <taxon>Methanobacteriota</taxon>
        <taxon>Thermococci</taxon>
        <taxon>Thermococcales</taxon>
        <taxon>Thermococcaceae</taxon>
        <taxon>Thermococcus</taxon>
    </lineage>
</organism>
<feature type="region of interest" description="Disordered" evidence="1">
    <location>
        <begin position="144"/>
        <end position="175"/>
    </location>
</feature>
<sequence length="482" mass="54068">MKKLVSLMLITMLFTFALAQKEWMGHGVNITLMENGIIKAASTRSGLNTLISPLFPINTTLKYSFSIRSESTNGVLAEIAYFDENRTFMFAKNVTVVGNGSFGWKNVEIVALPAEGATFSSLVIAINGTGMVYIDNFTVSEAKPTEKPEMESTTPTKTGAPKKTETTTSQEIGKGTIPYENSQKLSIDDDDIKVEVFLNKTYHPGDTIRADFYITNKKGVIYEIDIRLDVYYLGIKVFSYEHPSWREYREGKTVHIFQESKLPVITPPGRYTLKFYITPAGRETKELEGEITVKPNLEWILLVVFSAFSLLGIILLIRRYWRLLVKTYREFSIGQRFVFFAVVGLIIAAVILALGAENYANDVAIVVYYLLLVGVLNEWVEYLEPKWDRESIREVSSVYLLALLMYLSKDTFTVYPAIAIFALGTVVGLLRLQSKNGETPPGAKATVPKGKVSIEEIEIVGETEEGFIIYEIKSKSKKEKSG</sequence>
<gene>
    <name evidence="3" type="ordered locus">TK1728</name>
</gene>